<dbReference type="AlphaFoldDB" id="A0A1Y6FIU5"/>
<dbReference type="InterPro" id="IPR021276">
    <property type="entry name" value="DUF2855"/>
</dbReference>
<gene>
    <name evidence="1" type="ORF">SAMN06297468_2936</name>
</gene>
<dbReference type="Proteomes" id="UP000194420">
    <property type="component" value="Unassembled WGS sequence"/>
</dbReference>
<keyword evidence="2" id="KW-1185">Reference proteome</keyword>
<dbReference type="EMBL" id="FXWG01000003">
    <property type="protein sequence ID" value="SMQ74765.1"/>
    <property type="molecule type" value="Genomic_DNA"/>
</dbReference>
<dbReference type="InterPro" id="IPR011032">
    <property type="entry name" value="GroES-like_sf"/>
</dbReference>
<dbReference type="SUPFAM" id="SSF50129">
    <property type="entry name" value="GroES-like"/>
    <property type="match status" value="1"/>
</dbReference>
<evidence type="ECO:0000313" key="2">
    <source>
        <dbReference type="Proteomes" id="UP000194420"/>
    </source>
</evidence>
<protein>
    <recommendedName>
        <fullName evidence="3">NADPH-dependent curcumin reductase CurA</fullName>
    </recommendedName>
</protein>
<proteinExistence type="predicted"/>
<dbReference type="RefSeq" id="WP_086438754.1">
    <property type="nucleotide sequence ID" value="NZ_FXWG01000003.1"/>
</dbReference>
<name>A0A1Y6FIU5_9SPHN</name>
<reference evidence="2" key="1">
    <citation type="submission" date="2017-04" db="EMBL/GenBank/DDBJ databases">
        <authorList>
            <person name="Varghese N."/>
            <person name="Submissions S."/>
        </authorList>
    </citation>
    <scope>NUCLEOTIDE SEQUENCE [LARGE SCALE GENOMIC DNA]</scope>
</reference>
<accession>A0A1Y6FIU5</accession>
<evidence type="ECO:0008006" key="3">
    <source>
        <dbReference type="Google" id="ProtNLM"/>
    </source>
</evidence>
<dbReference type="Pfam" id="PF11017">
    <property type="entry name" value="DUF2855"/>
    <property type="match status" value="1"/>
</dbReference>
<evidence type="ECO:0000313" key="1">
    <source>
        <dbReference type="EMBL" id="SMQ74765.1"/>
    </source>
</evidence>
<organism evidence="1 2">
    <name type="scientific">Altererythrobacter xiamenensis</name>
    <dbReference type="NCBI Taxonomy" id="1316679"/>
    <lineage>
        <taxon>Bacteria</taxon>
        <taxon>Pseudomonadati</taxon>
        <taxon>Pseudomonadota</taxon>
        <taxon>Alphaproteobacteria</taxon>
        <taxon>Sphingomonadales</taxon>
        <taxon>Erythrobacteraceae</taxon>
        <taxon>Altererythrobacter</taxon>
    </lineage>
</organism>
<dbReference type="OrthoDB" id="8953110at2"/>
<sequence length="365" mass="39083">MTTPATATQVHVRRKALDQASLVEVHLPPLADGAVRLEVESFSVTSNNITYAVVGEQIGYWNFFPAPEGFGIVPMWGHAKVIESNCADITVGERVYGYLPMATHLDVMPGKVSASGFVDTTDYRAPLPPIYNQYSRLAADPEHDPAREDERMIFGPLFKTGFLIEYFMTANDWFGAGRVILTSASSKTAMSLASVAKQNSPEVTRIGLTSAGNVDFVTATGLYDEVLAYGDVGSLAQEPSVSVDFAGNGALLVQIHQHLGDNLKYSCLVGVTHIDERSGPAGSAEGLPGPTPTLFFAPDHAIELFKELGPEEAGKRLAAAWQGFLQTAEGSVTIQHRKGLDAARETYLAMVGGDVDPAQGIVIEP</sequence>